<dbReference type="InterPro" id="IPR051534">
    <property type="entry name" value="CBASS_pafABC_assoc_protein"/>
</dbReference>
<dbReference type="Pfam" id="PF25583">
    <property type="entry name" value="WCX"/>
    <property type="match status" value="1"/>
</dbReference>
<reference evidence="2 3" key="1">
    <citation type="submission" date="2020-07" db="EMBL/GenBank/DDBJ databases">
        <title>A new beta-1,3-glucan-decomposing anaerobic bacterium isolated from anoxic soil subjected to biological soil disinfestation.</title>
        <authorList>
            <person name="Ueki A."/>
            <person name="Tonouchi A."/>
        </authorList>
    </citation>
    <scope>NUCLEOTIDE SEQUENCE [LARGE SCALE GENOMIC DNA]</scope>
    <source>
        <strain evidence="2 3">TW1</strain>
    </source>
</reference>
<sequence length="427" mass="50718">MFSDFIKHYNNIRWILRDVFLYGCFSREALEDKTSLSSRKISYEMRRIQQYLEKDLIKVDKDGRNKLLNLSYDSLSNPSNFLVNTYYNKSFTKIDLVLYFYILLILNSKKKALSLSGIEDILVKETSFNPDSISSKTIERKLKEMESELGLLKMSKTGRVKNYEVSDDILKTLSSQELEHLFYIVNLYKNITFPVVAGHYFEETLKNYMKFEREKEIDFKEAFQYKNLHFHPVVEEEILWQIVTAINEKKSINYDSISRRRNAQKQGNLVPYKIRYDVKYGRFYIVAFTKGKKCVNARLDRVYNLKAVREEFEDTDLDVLYDKCMGNSWSAVHLNGDSSCEKVEFSVVIEKKEELYIVEKIKNELKNYTMDIQEGVYEFTTLVNDPYEMCPWIREYSSYIVIKSPIQLKRKLKKDWKEMLKLYGVIS</sequence>
<dbReference type="InterPro" id="IPR057727">
    <property type="entry name" value="WCX_dom"/>
</dbReference>
<evidence type="ECO:0000259" key="1">
    <source>
        <dbReference type="Pfam" id="PF25583"/>
    </source>
</evidence>
<comment type="caution">
    <text evidence="2">The sequence shown here is derived from an EMBL/GenBank/DDBJ whole genome shotgun (WGS) entry which is preliminary data.</text>
</comment>
<dbReference type="Proteomes" id="UP000580568">
    <property type="component" value="Unassembled WGS sequence"/>
</dbReference>
<dbReference type="PANTHER" id="PTHR34580">
    <property type="match status" value="1"/>
</dbReference>
<dbReference type="AlphaFoldDB" id="A0A6V8SPK0"/>
<dbReference type="PROSITE" id="PS52050">
    <property type="entry name" value="WYL"/>
    <property type="match status" value="1"/>
</dbReference>
<gene>
    <name evidence="2" type="ORF">bsdtw1_02899</name>
</gene>
<proteinExistence type="predicted"/>
<accession>A0A6V8SPK0</accession>
<keyword evidence="3" id="KW-1185">Reference proteome</keyword>
<organism evidence="2 3">
    <name type="scientific">Clostridium fungisolvens</name>
    <dbReference type="NCBI Taxonomy" id="1604897"/>
    <lineage>
        <taxon>Bacteria</taxon>
        <taxon>Bacillati</taxon>
        <taxon>Bacillota</taxon>
        <taxon>Clostridia</taxon>
        <taxon>Eubacteriales</taxon>
        <taxon>Clostridiaceae</taxon>
        <taxon>Clostridium</taxon>
    </lineage>
</organism>
<dbReference type="EMBL" id="BLZR01000001">
    <property type="protein sequence ID" value="GFP76793.1"/>
    <property type="molecule type" value="Genomic_DNA"/>
</dbReference>
<evidence type="ECO:0000313" key="3">
    <source>
        <dbReference type="Proteomes" id="UP000580568"/>
    </source>
</evidence>
<dbReference type="RefSeq" id="WP_183278202.1">
    <property type="nucleotide sequence ID" value="NZ_BLZR01000001.1"/>
</dbReference>
<dbReference type="PANTHER" id="PTHR34580:SF1">
    <property type="entry name" value="PROTEIN PAFC"/>
    <property type="match status" value="1"/>
</dbReference>
<feature type="domain" description="WCX" evidence="1">
    <location>
        <begin position="342"/>
        <end position="420"/>
    </location>
</feature>
<protein>
    <recommendedName>
        <fullName evidence="1">WCX domain-containing protein</fullName>
    </recommendedName>
</protein>
<evidence type="ECO:0000313" key="2">
    <source>
        <dbReference type="EMBL" id="GFP76793.1"/>
    </source>
</evidence>
<name>A0A6V8SPK0_9CLOT</name>